<evidence type="ECO:0000313" key="1">
    <source>
        <dbReference type="EMBL" id="GAC17849.1"/>
    </source>
</evidence>
<protein>
    <submittedName>
        <fullName evidence="1">Uncharacterized protein</fullName>
    </submittedName>
</protein>
<dbReference type="STRING" id="493475.GARC_0868"/>
<reference evidence="1 2" key="1">
    <citation type="journal article" date="2017" name="Antonie Van Leeuwenhoek">
        <title>Rhizobium rhizosphaerae sp. nov., a novel species isolated from rice rhizosphere.</title>
        <authorList>
            <person name="Zhao J.J."/>
            <person name="Zhang J."/>
            <person name="Zhang R.J."/>
            <person name="Zhang C.W."/>
            <person name="Yin H.Q."/>
            <person name="Zhang X.X."/>
        </authorList>
    </citation>
    <scope>NUCLEOTIDE SEQUENCE [LARGE SCALE GENOMIC DNA]</scope>
    <source>
        <strain evidence="1 2">BSs20135</strain>
    </source>
</reference>
<name>K6XB64_9ALTE</name>
<gene>
    <name evidence="1" type="ORF">GARC_0868</name>
</gene>
<sequence length="51" mass="5976">MLSSVFFVNLIRQLICFASIYAHHLNHKKHSLMIKVMHLCAIKQRSYADFA</sequence>
<organism evidence="1 2">
    <name type="scientific">Paraglaciecola arctica BSs20135</name>
    <dbReference type="NCBI Taxonomy" id="493475"/>
    <lineage>
        <taxon>Bacteria</taxon>
        <taxon>Pseudomonadati</taxon>
        <taxon>Pseudomonadota</taxon>
        <taxon>Gammaproteobacteria</taxon>
        <taxon>Alteromonadales</taxon>
        <taxon>Alteromonadaceae</taxon>
        <taxon>Paraglaciecola</taxon>
    </lineage>
</organism>
<proteinExistence type="predicted"/>
<dbReference type="EMBL" id="BAEO01000010">
    <property type="protein sequence ID" value="GAC17849.1"/>
    <property type="molecule type" value="Genomic_DNA"/>
</dbReference>
<comment type="caution">
    <text evidence="1">The sequence shown here is derived from an EMBL/GenBank/DDBJ whole genome shotgun (WGS) entry which is preliminary data.</text>
</comment>
<evidence type="ECO:0000313" key="2">
    <source>
        <dbReference type="Proteomes" id="UP000006327"/>
    </source>
</evidence>
<accession>K6XB64</accession>
<dbReference type="AlphaFoldDB" id="K6XB64"/>
<dbReference type="Proteomes" id="UP000006327">
    <property type="component" value="Unassembled WGS sequence"/>
</dbReference>
<keyword evidence="2" id="KW-1185">Reference proteome</keyword>